<evidence type="ECO:0000256" key="2">
    <source>
        <dbReference type="SAM" id="MobiDB-lite"/>
    </source>
</evidence>
<gene>
    <name evidence="4" type="ORF">g.4166</name>
</gene>
<evidence type="ECO:0000313" key="4">
    <source>
        <dbReference type="EMBL" id="JAT21060.1"/>
    </source>
</evidence>
<keyword evidence="1" id="KW-0862">Zinc</keyword>
<keyword evidence="1" id="KW-0863">Zinc-finger</keyword>
<reference evidence="4" key="1">
    <citation type="submission" date="2015-11" db="EMBL/GenBank/DDBJ databases">
        <title>De novo transcriptome assembly of four potential Pierce s Disease insect vectors from Arizona vineyards.</title>
        <authorList>
            <person name="Tassone E.E."/>
        </authorList>
    </citation>
    <scope>NUCLEOTIDE SEQUENCE</scope>
</reference>
<organism evidence="4">
    <name type="scientific">Graphocephala atropunctata</name>
    <dbReference type="NCBI Taxonomy" id="36148"/>
    <lineage>
        <taxon>Eukaryota</taxon>
        <taxon>Metazoa</taxon>
        <taxon>Ecdysozoa</taxon>
        <taxon>Arthropoda</taxon>
        <taxon>Hexapoda</taxon>
        <taxon>Insecta</taxon>
        <taxon>Pterygota</taxon>
        <taxon>Neoptera</taxon>
        <taxon>Paraneoptera</taxon>
        <taxon>Hemiptera</taxon>
        <taxon>Auchenorrhyncha</taxon>
        <taxon>Membracoidea</taxon>
        <taxon>Cicadellidae</taxon>
        <taxon>Cicadellinae</taxon>
        <taxon>Cicadellini</taxon>
        <taxon>Graphocephala</taxon>
    </lineage>
</organism>
<protein>
    <recommendedName>
        <fullName evidence="3">C2H2-type domain-containing protein</fullName>
    </recommendedName>
</protein>
<proteinExistence type="predicted"/>
<dbReference type="SUPFAM" id="SSF57667">
    <property type="entry name" value="beta-beta-alpha zinc fingers"/>
    <property type="match status" value="1"/>
</dbReference>
<name>A0A1B6LBI7_9HEMI</name>
<dbReference type="PANTHER" id="PTHR33936">
    <property type="entry name" value="PROTEIN CBG17840"/>
    <property type="match status" value="1"/>
</dbReference>
<feature type="domain" description="C2H2-type" evidence="3">
    <location>
        <begin position="69"/>
        <end position="97"/>
    </location>
</feature>
<dbReference type="InterPro" id="IPR013087">
    <property type="entry name" value="Znf_C2H2_type"/>
</dbReference>
<feature type="domain" description="C2H2-type" evidence="3">
    <location>
        <begin position="40"/>
        <end position="67"/>
    </location>
</feature>
<dbReference type="AlphaFoldDB" id="A0A1B6LBI7"/>
<dbReference type="PROSITE" id="PS50157">
    <property type="entry name" value="ZINC_FINGER_C2H2_2"/>
    <property type="match status" value="2"/>
</dbReference>
<feature type="region of interest" description="Disordered" evidence="2">
    <location>
        <begin position="230"/>
        <end position="251"/>
    </location>
</feature>
<evidence type="ECO:0000256" key="1">
    <source>
        <dbReference type="PROSITE-ProRule" id="PRU00042"/>
    </source>
</evidence>
<dbReference type="Pfam" id="PF00096">
    <property type="entry name" value="zf-C2H2"/>
    <property type="match status" value="1"/>
</dbReference>
<dbReference type="EMBL" id="GEBQ01018917">
    <property type="protein sequence ID" value="JAT21060.1"/>
    <property type="molecule type" value="Transcribed_RNA"/>
</dbReference>
<sequence length="808" mass="92185">MSRSTKISSHFTCPKCHGLFSSLVEFNQHTCKTDRDSVNFVCEDCGRTFKRLRNFQNHRNHHDVESGKFFCEVCGQQFSRKDQYDQHTNVCESGLNFQCPLCSVKYSKKELLNHFKTNHSIQLKVESKFFPSFKEFEVWKTLYEKEYLLIYRKKAEYVRGDGWRALHLSCNGGNTPLAGDLHSFDSNKSTGWCPSEIKADVSKRGDVLVSFTTTHVGHTVCHNIQQQSENDSECNSDVSSKNRGNKSIEKERKTKLLPQDLELWVEEKAHVDCVRYFKRLGHRSPEYPELLEPGRYFLLLMTKVQADLLKTCSEKCICVDRKNGNSFELITLLVIDDTDQCFPCAFLFTNKSDMRVMEVFFTEIKNAVGVLTPKVFMSDKTKLISAVWKNVMGSPDKDVYCSWDVLRDWKSNLCILTDKERQFSIYKALKGLMEETDIWAFKTMLELIIYDLENDPETADFGLFITENYSGSVESWGPCFLIKEGINSNFQLEGMQTIIQNILQSKIAGKINKTLDAVLNFLKSKIYDRLVLLSKGQTSCKLLELQNKHKFAEKLNFQVSYNGEYWIVLSGKKDQNKVMITSKNCGCSLKCNSCNVCSHAYTCTCYDSTVRLNMCKHIHSVCINEASGSVTLCEEISLESSPSPLDGSDQSNEFDDNFNTQQETLVVNISEETESTEAPKEEALGDGEVSVVECDPNVAVEFVHDDYDTAGEVFATEEILPSSAENIDLKKANLELLFKSILDESDNERQLEVIQSEIISLKNKLLPLNLPCDASSKKREVEEVEILNTSSEQIIYQYCPNPTKKQRN</sequence>
<dbReference type="InterPro" id="IPR036236">
    <property type="entry name" value="Znf_C2H2_sf"/>
</dbReference>
<accession>A0A1B6LBI7</accession>
<dbReference type="InterPro" id="IPR052797">
    <property type="entry name" value="RegFact_GeneExpr_CellDeath"/>
</dbReference>
<evidence type="ECO:0000259" key="3">
    <source>
        <dbReference type="PROSITE" id="PS50157"/>
    </source>
</evidence>
<dbReference type="Gene3D" id="3.30.160.60">
    <property type="entry name" value="Classic Zinc Finger"/>
    <property type="match status" value="2"/>
</dbReference>
<dbReference type="GO" id="GO:0008270">
    <property type="term" value="F:zinc ion binding"/>
    <property type="evidence" value="ECO:0007669"/>
    <property type="project" value="UniProtKB-KW"/>
</dbReference>
<feature type="compositionally biased region" description="Polar residues" evidence="2">
    <location>
        <begin position="230"/>
        <end position="242"/>
    </location>
</feature>
<keyword evidence="1" id="KW-0479">Metal-binding</keyword>
<dbReference type="SMART" id="SM00355">
    <property type="entry name" value="ZnF_C2H2"/>
    <property type="match status" value="4"/>
</dbReference>
<dbReference type="PROSITE" id="PS00028">
    <property type="entry name" value="ZINC_FINGER_C2H2_1"/>
    <property type="match status" value="1"/>
</dbReference>
<dbReference type="PANTHER" id="PTHR33936:SF25">
    <property type="entry name" value="C2H2-TYPE DOMAIN-CONTAINING PROTEIN"/>
    <property type="match status" value="1"/>
</dbReference>